<evidence type="ECO:0000256" key="2">
    <source>
        <dbReference type="SAM" id="SignalP"/>
    </source>
</evidence>
<dbReference type="EMBL" id="BX640440">
    <property type="protein sequence ID" value="CAE31525.1"/>
    <property type="molecule type" value="Genomic_DNA"/>
</dbReference>
<gene>
    <name evidence="3" type="ordered locus">BB1026</name>
</gene>
<evidence type="ECO:0000313" key="3">
    <source>
        <dbReference type="EMBL" id="CAE31525.1"/>
    </source>
</evidence>
<dbReference type="Gene3D" id="3.40.190.150">
    <property type="entry name" value="Bordetella uptake gene, domain 1"/>
    <property type="match status" value="1"/>
</dbReference>
<name>A0A0H3LJU8_BORBR</name>
<accession>A0A0H3LJU8</accession>
<dbReference type="KEGG" id="bbr:BB1026"/>
<dbReference type="RefSeq" id="WP_010926027.1">
    <property type="nucleotide sequence ID" value="NC_002927.3"/>
</dbReference>
<feature type="signal peptide" evidence="2">
    <location>
        <begin position="1"/>
        <end position="22"/>
    </location>
</feature>
<dbReference type="eggNOG" id="COG3181">
    <property type="taxonomic scope" value="Bacteria"/>
</dbReference>
<comment type="similarity">
    <text evidence="1">Belongs to the UPF0065 (bug) family.</text>
</comment>
<dbReference type="AlphaFoldDB" id="A0A0H3LJU8"/>
<keyword evidence="2" id="KW-0732">Signal</keyword>
<dbReference type="HOGENOM" id="CLU_045683_0_1_4"/>
<evidence type="ECO:0000256" key="1">
    <source>
        <dbReference type="ARBA" id="ARBA00006987"/>
    </source>
</evidence>
<evidence type="ECO:0000313" key="4">
    <source>
        <dbReference type="Proteomes" id="UP000001027"/>
    </source>
</evidence>
<proteinExistence type="inferred from homology"/>
<dbReference type="SUPFAM" id="SSF53850">
    <property type="entry name" value="Periplasmic binding protein-like II"/>
    <property type="match status" value="1"/>
</dbReference>
<dbReference type="Pfam" id="PF03401">
    <property type="entry name" value="TctC"/>
    <property type="match status" value="1"/>
</dbReference>
<dbReference type="InterPro" id="IPR005064">
    <property type="entry name" value="BUG"/>
</dbReference>
<dbReference type="CDD" id="cd07012">
    <property type="entry name" value="PBP2_Bug_TTT"/>
    <property type="match status" value="1"/>
</dbReference>
<dbReference type="PIRSF" id="PIRSF017082">
    <property type="entry name" value="YflP"/>
    <property type="match status" value="1"/>
</dbReference>
<feature type="chain" id="PRO_5002615107" evidence="2">
    <location>
        <begin position="23"/>
        <end position="320"/>
    </location>
</feature>
<sequence>MKFTLTCAAAALGLALASPAGAAADPLDWPARQITWLVGFVPGGTADVLTRIAAQELARNTGLNVVVENRPGASGAIALQLLARSKAADGYLLTVPGPIIYPTPQPEVGAALAPVVLMAQGPMVVVGPAKDARADLQAVLADARKRPEAWSYGSSGTGTSQHLAGELLNQYAGTRIVHVPYKGGGQAVADVSGGQIPLAILGSSTVLPQIKSGALKGYAVTTTYRLDSLPEVPTVAQSGFKDFDASQWFSVAASNTIAARQLDQMNAALRAAMDTPQFKTAVANAGMVAGGGSREDLLKFIQTDRAKWRKLIDSGAVKLD</sequence>
<dbReference type="PANTHER" id="PTHR42928:SF5">
    <property type="entry name" value="BLR1237 PROTEIN"/>
    <property type="match status" value="1"/>
</dbReference>
<dbReference type="PANTHER" id="PTHR42928">
    <property type="entry name" value="TRICARBOXYLATE-BINDING PROTEIN"/>
    <property type="match status" value="1"/>
</dbReference>
<dbReference type="InterPro" id="IPR042100">
    <property type="entry name" value="Bug_dom1"/>
</dbReference>
<dbReference type="Gene3D" id="3.40.190.10">
    <property type="entry name" value="Periplasmic binding protein-like II"/>
    <property type="match status" value="1"/>
</dbReference>
<dbReference type="Proteomes" id="UP000001027">
    <property type="component" value="Chromosome"/>
</dbReference>
<reference evidence="4" key="1">
    <citation type="journal article" date="2003" name="Nat. Genet.">
        <title>Comparative analysis of the genome sequences of Bordetella pertussis, Bordetella parapertussis and Bordetella bronchiseptica.</title>
        <authorList>
            <person name="Parkhill J."/>
            <person name="Sebaihia M."/>
            <person name="Preston A."/>
            <person name="Murphy L.D."/>
            <person name="Thomson N.R."/>
            <person name="Harris D.E."/>
            <person name="Holden M.T.G."/>
            <person name="Churcher C.M."/>
            <person name="Bentley S.D."/>
            <person name="Mungall K.L."/>
            <person name="Cerdeno-Tarraga A.-M."/>
            <person name="Temple L."/>
            <person name="James K.D."/>
            <person name="Harris B."/>
            <person name="Quail M.A."/>
            <person name="Achtman M."/>
            <person name="Atkin R."/>
            <person name="Baker S."/>
            <person name="Basham D."/>
            <person name="Bason N."/>
            <person name="Cherevach I."/>
            <person name="Chillingworth T."/>
            <person name="Collins M."/>
            <person name="Cronin A."/>
            <person name="Davis P."/>
            <person name="Doggett J."/>
            <person name="Feltwell T."/>
            <person name="Goble A."/>
            <person name="Hamlin N."/>
            <person name="Hauser H."/>
            <person name="Holroyd S."/>
            <person name="Jagels K."/>
            <person name="Leather S."/>
            <person name="Moule S."/>
            <person name="Norberczak H."/>
            <person name="O'Neil S."/>
            <person name="Ormond D."/>
            <person name="Price C."/>
            <person name="Rabbinowitsch E."/>
            <person name="Rutter S."/>
            <person name="Sanders M."/>
            <person name="Saunders D."/>
            <person name="Seeger K."/>
            <person name="Sharp S."/>
            <person name="Simmonds M."/>
            <person name="Skelton J."/>
            <person name="Squares R."/>
            <person name="Squares S."/>
            <person name="Stevens K."/>
            <person name="Unwin L."/>
            <person name="Whitehead S."/>
            <person name="Barrell B.G."/>
            <person name="Maskell D.J."/>
        </authorList>
    </citation>
    <scope>NUCLEOTIDE SEQUENCE [LARGE SCALE GENOMIC DNA]</scope>
    <source>
        <strain evidence="4">ATCC BAA-588 / NCTC 13252 / RB50</strain>
    </source>
</reference>
<organism evidence="3 4">
    <name type="scientific">Bordetella bronchiseptica (strain ATCC BAA-588 / NCTC 13252 / RB50)</name>
    <name type="common">Alcaligenes bronchisepticus</name>
    <dbReference type="NCBI Taxonomy" id="257310"/>
    <lineage>
        <taxon>Bacteria</taxon>
        <taxon>Pseudomonadati</taxon>
        <taxon>Pseudomonadota</taxon>
        <taxon>Betaproteobacteria</taxon>
        <taxon>Burkholderiales</taxon>
        <taxon>Alcaligenaceae</taxon>
        <taxon>Bordetella</taxon>
    </lineage>
</organism>
<protein>
    <submittedName>
        <fullName evidence="3">Exported protein</fullName>
    </submittedName>
</protein>